<comment type="subcellular location">
    <subcellularLocation>
        <location evidence="1">Cell outer membrane</location>
    </subcellularLocation>
</comment>
<dbReference type="PANTHER" id="PTHR30026">
    <property type="entry name" value="OUTER MEMBRANE PROTEIN TOLC"/>
    <property type="match status" value="1"/>
</dbReference>
<protein>
    <submittedName>
        <fullName evidence="9">TolC family protein</fullName>
    </submittedName>
</protein>
<dbReference type="Proteomes" id="UP000712007">
    <property type="component" value="Unassembled WGS sequence"/>
</dbReference>
<evidence type="ECO:0000313" key="10">
    <source>
        <dbReference type="Proteomes" id="UP000712007"/>
    </source>
</evidence>
<evidence type="ECO:0000256" key="1">
    <source>
        <dbReference type="ARBA" id="ARBA00004442"/>
    </source>
</evidence>
<evidence type="ECO:0000256" key="3">
    <source>
        <dbReference type="ARBA" id="ARBA00022448"/>
    </source>
</evidence>
<feature type="chain" id="PRO_5037322152" evidence="8">
    <location>
        <begin position="21"/>
        <end position="448"/>
    </location>
</feature>
<dbReference type="Gene3D" id="1.20.1600.10">
    <property type="entry name" value="Outer membrane efflux proteins (OEP)"/>
    <property type="match status" value="1"/>
</dbReference>
<evidence type="ECO:0000256" key="8">
    <source>
        <dbReference type="SAM" id="SignalP"/>
    </source>
</evidence>
<dbReference type="PANTHER" id="PTHR30026:SF20">
    <property type="entry name" value="OUTER MEMBRANE PROTEIN TOLC"/>
    <property type="match status" value="1"/>
</dbReference>
<keyword evidence="6" id="KW-0472">Membrane</keyword>
<keyword evidence="5" id="KW-0812">Transmembrane</keyword>
<dbReference type="SUPFAM" id="SSF56954">
    <property type="entry name" value="Outer membrane efflux proteins (OEP)"/>
    <property type="match status" value="1"/>
</dbReference>
<keyword evidence="8" id="KW-0732">Signal</keyword>
<dbReference type="GO" id="GO:0015562">
    <property type="term" value="F:efflux transmembrane transporter activity"/>
    <property type="evidence" value="ECO:0007669"/>
    <property type="project" value="InterPro"/>
</dbReference>
<evidence type="ECO:0000256" key="7">
    <source>
        <dbReference type="ARBA" id="ARBA00023237"/>
    </source>
</evidence>
<evidence type="ECO:0000256" key="6">
    <source>
        <dbReference type="ARBA" id="ARBA00023136"/>
    </source>
</evidence>
<dbReference type="GO" id="GO:0009279">
    <property type="term" value="C:cell outer membrane"/>
    <property type="evidence" value="ECO:0007669"/>
    <property type="project" value="UniProtKB-SubCell"/>
</dbReference>
<feature type="signal peptide" evidence="8">
    <location>
        <begin position="1"/>
        <end position="20"/>
    </location>
</feature>
<keyword evidence="7" id="KW-0998">Cell outer membrane</keyword>
<reference evidence="9" key="2">
    <citation type="journal article" date="2021" name="PeerJ">
        <title>Extensive microbial diversity within the chicken gut microbiome revealed by metagenomics and culture.</title>
        <authorList>
            <person name="Gilroy R."/>
            <person name="Ravi A."/>
            <person name="Getino M."/>
            <person name="Pursley I."/>
            <person name="Horton D.L."/>
            <person name="Alikhan N.F."/>
            <person name="Baker D."/>
            <person name="Gharbi K."/>
            <person name="Hall N."/>
            <person name="Watson M."/>
            <person name="Adriaenssens E.M."/>
            <person name="Foster-Nyarko E."/>
            <person name="Jarju S."/>
            <person name="Secka A."/>
            <person name="Antonio M."/>
            <person name="Oren A."/>
            <person name="Chaudhuri R.R."/>
            <person name="La Ragione R."/>
            <person name="Hildebrand F."/>
            <person name="Pallen M.J."/>
        </authorList>
    </citation>
    <scope>NUCLEOTIDE SEQUENCE</scope>
    <source>
        <strain evidence="9">3924</strain>
    </source>
</reference>
<keyword evidence="3" id="KW-0813">Transport</keyword>
<dbReference type="Pfam" id="PF02321">
    <property type="entry name" value="OEP"/>
    <property type="match status" value="2"/>
</dbReference>
<dbReference type="EMBL" id="JADIMV010000088">
    <property type="protein sequence ID" value="MBO8440034.1"/>
    <property type="molecule type" value="Genomic_DNA"/>
</dbReference>
<evidence type="ECO:0000256" key="4">
    <source>
        <dbReference type="ARBA" id="ARBA00022452"/>
    </source>
</evidence>
<evidence type="ECO:0000256" key="2">
    <source>
        <dbReference type="ARBA" id="ARBA00007613"/>
    </source>
</evidence>
<comment type="caution">
    <text evidence="9">The sequence shown here is derived from an EMBL/GenBank/DDBJ whole genome shotgun (WGS) entry which is preliminary data.</text>
</comment>
<reference evidence="9" key="1">
    <citation type="submission" date="2020-10" db="EMBL/GenBank/DDBJ databases">
        <authorList>
            <person name="Gilroy R."/>
        </authorList>
    </citation>
    <scope>NUCLEOTIDE SEQUENCE</scope>
    <source>
        <strain evidence="9">3924</strain>
    </source>
</reference>
<accession>A0A940DMJ0</accession>
<keyword evidence="4" id="KW-1134">Transmembrane beta strand</keyword>
<comment type="similarity">
    <text evidence="2">Belongs to the outer membrane factor (OMF) (TC 1.B.17) family.</text>
</comment>
<dbReference type="AlphaFoldDB" id="A0A940DMJ0"/>
<dbReference type="InterPro" id="IPR003423">
    <property type="entry name" value="OMP_efflux"/>
</dbReference>
<dbReference type="InterPro" id="IPR051906">
    <property type="entry name" value="TolC-like"/>
</dbReference>
<name>A0A940DMJ0_9BACT</name>
<organism evidence="9 10">
    <name type="scientific">Candidatus Aphodosoma intestinipullorum</name>
    <dbReference type="NCBI Taxonomy" id="2840674"/>
    <lineage>
        <taxon>Bacteria</taxon>
        <taxon>Pseudomonadati</taxon>
        <taxon>Bacteroidota</taxon>
        <taxon>Bacteroidia</taxon>
        <taxon>Bacteroidales</taxon>
        <taxon>Candidatus Aphodosoma</taxon>
    </lineage>
</organism>
<dbReference type="GO" id="GO:0015288">
    <property type="term" value="F:porin activity"/>
    <property type="evidence" value="ECO:0007669"/>
    <property type="project" value="TreeGrafter"/>
</dbReference>
<evidence type="ECO:0000313" key="9">
    <source>
        <dbReference type="EMBL" id="MBO8440034.1"/>
    </source>
</evidence>
<evidence type="ECO:0000256" key="5">
    <source>
        <dbReference type="ARBA" id="ARBA00022692"/>
    </source>
</evidence>
<sequence length="448" mass="50066">MKKTIYALAVAIAYATAANAQEQLPAEWHLDECIKYAQEHSIEVQQSKLQYETSRSTLRVNQLSMTPSVSASVGQTFSFGRATGRDNVIINQSQASTSFGANASMPIFTGLRITNQIKSSKLNLQAALADIENAEDNVALNIAAQYLQVLYNQELVKISREQYEQSKELVEKTRVLVEQGKTSESELYENRAQMMQYAQTLTESENSLSLSVVDLCQMMNYNDVESFVLADVSAAVDALVEQGVMLISPSDAYAYSLDNHPALKAMGLRLQSAQSDIKVAQSGYYPELSLAAGYSTGYYHLFNATANTAFGKQLELNGSEMVGLSLSIPIYNRLSVREQVKQYKITAKLRELDLLNSQQSVFKSIQTAYYNAKAAQDKLKATMESEEAGRIAFEFEKTKYENGSSTTYDYSQAEMRWRNAQMQAAQAKYELILRTKILDYYMGRDITL</sequence>
<dbReference type="GO" id="GO:1990281">
    <property type="term" value="C:efflux pump complex"/>
    <property type="evidence" value="ECO:0007669"/>
    <property type="project" value="TreeGrafter"/>
</dbReference>
<proteinExistence type="inferred from homology"/>
<gene>
    <name evidence="9" type="ORF">IAC51_05225</name>
</gene>